<dbReference type="InterPro" id="IPR005467">
    <property type="entry name" value="His_kinase_dom"/>
</dbReference>
<dbReference type="Gene3D" id="3.30.565.10">
    <property type="entry name" value="Histidine kinase-like ATPase, C-terminal domain"/>
    <property type="match status" value="1"/>
</dbReference>
<evidence type="ECO:0000313" key="7">
    <source>
        <dbReference type="Proteomes" id="UP000184196"/>
    </source>
</evidence>
<dbReference type="PANTHER" id="PTHR43065:SF29">
    <property type="entry name" value="SENSOR PROTEIN KINASE FLES"/>
    <property type="match status" value="1"/>
</dbReference>
<dbReference type="Pfam" id="PF02518">
    <property type="entry name" value="HATPase_c"/>
    <property type="match status" value="1"/>
</dbReference>
<dbReference type="InterPro" id="IPR004358">
    <property type="entry name" value="Sig_transdc_His_kin-like_C"/>
</dbReference>
<evidence type="ECO:0000313" key="6">
    <source>
        <dbReference type="EMBL" id="SHE54498.1"/>
    </source>
</evidence>
<dbReference type="GO" id="GO:0004673">
    <property type="term" value="F:protein histidine kinase activity"/>
    <property type="evidence" value="ECO:0007669"/>
    <property type="project" value="UniProtKB-EC"/>
</dbReference>
<evidence type="ECO:0000256" key="3">
    <source>
        <dbReference type="ARBA" id="ARBA00022777"/>
    </source>
</evidence>
<accession>A0A1M4UD00</accession>
<dbReference type="RefSeq" id="WP_242655807.1">
    <property type="nucleotide sequence ID" value="NZ_FQUW01000006.1"/>
</dbReference>
<dbReference type="InterPro" id="IPR003594">
    <property type="entry name" value="HATPase_dom"/>
</dbReference>
<name>A0A1M4UD00_9FIRM</name>
<dbReference type="GO" id="GO:0000160">
    <property type="term" value="P:phosphorelay signal transduction system"/>
    <property type="evidence" value="ECO:0007669"/>
    <property type="project" value="UniProtKB-KW"/>
</dbReference>
<dbReference type="SUPFAM" id="SSF55874">
    <property type="entry name" value="ATPase domain of HSP90 chaperone/DNA topoisomerase II/histidine kinase"/>
    <property type="match status" value="1"/>
</dbReference>
<evidence type="ECO:0000256" key="4">
    <source>
        <dbReference type="ARBA" id="ARBA00023012"/>
    </source>
</evidence>
<keyword evidence="4" id="KW-0902">Two-component regulatory system</keyword>
<dbReference type="InterPro" id="IPR036890">
    <property type="entry name" value="HATPase_C_sf"/>
</dbReference>
<feature type="domain" description="Histidine kinase" evidence="5">
    <location>
        <begin position="1"/>
        <end position="107"/>
    </location>
</feature>
<organism evidence="6 7">
    <name type="scientific">Desulfofundulus australicus DSM 11792</name>
    <dbReference type="NCBI Taxonomy" id="1121425"/>
    <lineage>
        <taxon>Bacteria</taxon>
        <taxon>Bacillati</taxon>
        <taxon>Bacillota</taxon>
        <taxon>Clostridia</taxon>
        <taxon>Eubacteriales</taxon>
        <taxon>Peptococcaceae</taxon>
        <taxon>Desulfofundulus</taxon>
    </lineage>
</organism>
<dbReference type="EC" id="2.7.13.3" evidence="2"/>
<dbReference type="PRINTS" id="PR00344">
    <property type="entry name" value="BCTRLSENSOR"/>
</dbReference>
<keyword evidence="3 6" id="KW-0418">Kinase</keyword>
<dbReference type="PANTHER" id="PTHR43065">
    <property type="entry name" value="SENSOR HISTIDINE KINASE"/>
    <property type="match status" value="1"/>
</dbReference>
<comment type="catalytic activity">
    <reaction evidence="1">
        <text>ATP + protein L-histidine = ADP + protein N-phospho-L-histidine.</text>
        <dbReference type="EC" id="2.7.13.3"/>
    </reaction>
</comment>
<evidence type="ECO:0000256" key="2">
    <source>
        <dbReference type="ARBA" id="ARBA00012438"/>
    </source>
</evidence>
<protein>
    <recommendedName>
        <fullName evidence="2">histidine kinase</fullName>
        <ecNumber evidence="2">2.7.13.3</ecNumber>
    </recommendedName>
</protein>
<proteinExistence type="predicted"/>
<dbReference type="EMBL" id="FQUW01000006">
    <property type="protein sequence ID" value="SHE54498.1"/>
    <property type="molecule type" value="Genomic_DNA"/>
</dbReference>
<evidence type="ECO:0000256" key="1">
    <source>
        <dbReference type="ARBA" id="ARBA00000085"/>
    </source>
</evidence>
<evidence type="ECO:0000259" key="5">
    <source>
        <dbReference type="PROSITE" id="PS50109"/>
    </source>
</evidence>
<reference evidence="7" key="1">
    <citation type="submission" date="2016-11" db="EMBL/GenBank/DDBJ databases">
        <authorList>
            <person name="Varghese N."/>
            <person name="Submissions S."/>
        </authorList>
    </citation>
    <scope>NUCLEOTIDE SEQUENCE [LARGE SCALE GENOMIC DNA]</scope>
    <source>
        <strain evidence="7">DSM 11792</strain>
    </source>
</reference>
<keyword evidence="7" id="KW-1185">Reference proteome</keyword>
<keyword evidence="3 6" id="KW-0808">Transferase</keyword>
<dbReference type="PROSITE" id="PS50109">
    <property type="entry name" value="HIS_KIN"/>
    <property type="match status" value="1"/>
</dbReference>
<gene>
    <name evidence="6" type="ORF">SAMN02745218_00474</name>
</gene>
<dbReference type="CDD" id="cd00075">
    <property type="entry name" value="HATPase"/>
    <property type="match status" value="1"/>
</dbReference>
<dbReference type="SMART" id="SM00387">
    <property type="entry name" value="HATPase_c"/>
    <property type="match status" value="1"/>
</dbReference>
<dbReference type="Proteomes" id="UP000184196">
    <property type="component" value="Unassembled WGS sequence"/>
</dbReference>
<dbReference type="AlphaFoldDB" id="A0A1M4UD00"/>
<sequence>MLEELAHHILDVARNSLEAGATRVEIVVEEDPAGDLLRFSVVDNGSGIPPYVQRHLTNPFFTTKSGKKVGLGLPFLQAAVERCGGNLEIKSEVGRGTKVTATFPYYCWDRPPLGDMPRTIVSLLAGNGHLNLCYRHIFQGQSFKMDTAEIRSRLKGIPLDAPEVLLWLRQYLEENLDILFGGGDHEVARRAG</sequence>